<name>A0A1M4TL05_LOKAT</name>
<gene>
    <name evidence="1" type="ORF">SAMN05444339_101401</name>
</gene>
<evidence type="ECO:0000313" key="2">
    <source>
        <dbReference type="Proteomes" id="UP000183987"/>
    </source>
</evidence>
<keyword evidence="2" id="KW-1185">Reference proteome</keyword>
<proteinExistence type="predicted"/>
<dbReference type="AlphaFoldDB" id="A0A1M4TL05"/>
<dbReference type="Proteomes" id="UP000183987">
    <property type="component" value="Unassembled WGS sequence"/>
</dbReference>
<dbReference type="EMBL" id="FQUE01000001">
    <property type="protein sequence ID" value="SHE45151.1"/>
    <property type="molecule type" value="Genomic_DNA"/>
</dbReference>
<dbReference type="RefSeq" id="WP_178352694.1">
    <property type="nucleotide sequence ID" value="NZ_FQUE01000001.1"/>
</dbReference>
<organism evidence="1 2">
    <name type="scientific">Loktanella atrilutea</name>
    <dbReference type="NCBI Taxonomy" id="366533"/>
    <lineage>
        <taxon>Bacteria</taxon>
        <taxon>Pseudomonadati</taxon>
        <taxon>Pseudomonadota</taxon>
        <taxon>Alphaproteobacteria</taxon>
        <taxon>Rhodobacterales</taxon>
        <taxon>Roseobacteraceae</taxon>
        <taxon>Loktanella</taxon>
    </lineage>
</organism>
<evidence type="ECO:0008006" key="3">
    <source>
        <dbReference type="Google" id="ProtNLM"/>
    </source>
</evidence>
<evidence type="ECO:0000313" key="1">
    <source>
        <dbReference type="EMBL" id="SHE45151.1"/>
    </source>
</evidence>
<accession>A0A1M4TL05</accession>
<reference evidence="2" key="1">
    <citation type="submission" date="2016-11" db="EMBL/GenBank/DDBJ databases">
        <authorList>
            <person name="Varghese N."/>
            <person name="Submissions S."/>
        </authorList>
    </citation>
    <scope>NUCLEOTIDE SEQUENCE [LARGE SCALE GENOMIC DNA]</scope>
    <source>
        <strain evidence="2">DSM 29326</strain>
    </source>
</reference>
<sequence length="426" mass="49487">MEIEVNEDSLRKLFAEHLEGERAFKLVVDEIEDEGNKRFTYFLHHPWNDTTLTIVLSDSYEDVQEIEAILKRISFPENYSAIMHNESRHLEVFWTAFKLRKKHDDMKSRSFEVWWRGTKRICRFGAASDDALKLAGSIFPIAAPSHTEHRNLSSFNLIAIGADHHNLGEPRCFWVDCSGVEDEDLDEYLRTINFYMTYYDRETPRILIHEPQTKMNDSSRPRYVEGNFPEELVAGAIDPSVTSFWLGTFETRDPAMKFLLHYRLLEFLALSYIKEEQRKELIDILRRPHLIASTDRAAGEIATLFSGQIAANDRLKNFVKESVDAKKVWAVIDMNRAEFCDDCRFDGGYEVHSVIGKQLKFEDWKKSGPISLVDKLRAIRNCLAHGQDDVTRGVIHTTERNRRILMPWVNLIETFAAEAMLYGRQT</sequence>
<protein>
    <recommendedName>
        <fullName evidence="3">Apea-like HEPN domain-containing protein</fullName>
    </recommendedName>
</protein>